<dbReference type="STRING" id="1227466.C464_08205"/>
<dbReference type="AlphaFoldDB" id="M0ENB3"/>
<evidence type="ECO:0000313" key="2">
    <source>
        <dbReference type="Proteomes" id="UP000011509"/>
    </source>
</evidence>
<keyword evidence="2" id="KW-1185">Reference proteome</keyword>
<dbReference type="PATRIC" id="fig|1227466.3.peg.1651"/>
<gene>
    <name evidence="1" type="ORF">C464_08205</name>
</gene>
<organism evidence="1 2">
    <name type="scientific">Halorubrum coriense DSM 10284</name>
    <dbReference type="NCBI Taxonomy" id="1227466"/>
    <lineage>
        <taxon>Archaea</taxon>
        <taxon>Methanobacteriati</taxon>
        <taxon>Methanobacteriota</taxon>
        <taxon>Stenosarchaea group</taxon>
        <taxon>Halobacteria</taxon>
        <taxon>Halobacteriales</taxon>
        <taxon>Haloferacaceae</taxon>
        <taxon>Halorubrum</taxon>
    </lineage>
</organism>
<reference evidence="1 2" key="1">
    <citation type="journal article" date="2014" name="PLoS Genet.">
        <title>Phylogenetically driven sequencing of extremely halophilic archaea reveals strategies for static and dynamic osmo-response.</title>
        <authorList>
            <person name="Becker E.A."/>
            <person name="Seitzer P.M."/>
            <person name="Tritt A."/>
            <person name="Larsen D."/>
            <person name="Krusor M."/>
            <person name="Yao A.I."/>
            <person name="Wu D."/>
            <person name="Madern D."/>
            <person name="Eisen J.A."/>
            <person name="Darling A.E."/>
            <person name="Facciotti M.T."/>
        </authorList>
    </citation>
    <scope>NUCLEOTIDE SEQUENCE [LARGE SCALE GENOMIC DNA]</scope>
    <source>
        <strain evidence="1 2">DSM 10284</strain>
    </source>
</reference>
<proteinExistence type="predicted"/>
<name>M0ENB3_9EURY</name>
<dbReference type="Proteomes" id="UP000011509">
    <property type="component" value="Unassembled WGS sequence"/>
</dbReference>
<evidence type="ECO:0000313" key="1">
    <source>
        <dbReference type="EMBL" id="ELZ47889.1"/>
    </source>
</evidence>
<sequence>MSPVDLAKTALNSAGSIMWLPAAFGYGLLDIAGPELGIVFATLLFGIGAYDLADKAGITE</sequence>
<accession>M0ENB3</accession>
<comment type="caution">
    <text evidence="1">The sequence shown here is derived from an EMBL/GenBank/DDBJ whole genome shotgun (WGS) entry which is preliminary data.</text>
</comment>
<dbReference type="EMBL" id="AOJL01000032">
    <property type="protein sequence ID" value="ELZ47889.1"/>
    <property type="molecule type" value="Genomic_DNA"/>
</dbReference>
<protein>
    <submittedName>
        <fullName evidence="1">Uncharacterized protein</fullName>
    </submittedName>
</protein>